<evidence type="ECO:0000313" key="2">
    <source>
        <dbReference type="EMBL" id="KKN35256.1"/>
    </source>
</evidence>
<proteinExistence type="predicted"/>
<dbReference type="NCBIfam" id="NF041131">
    <property type="entry name" value="RicT_YaaT_fam"/>
    <property type="match status" value="1"/>
</dbReference>
<gene>
    <name evidence="2" type="ORF">LCGC14_0785490</name>
</gene>
<feature type="domain" description="PSP1 C-terminal" evidence="1">
    <location>
        <begin position="62"/>
        <end position="147"/>
    </location>
</feature>
<comment type="caution">
    <text evidence="2">The sequence shown here is derived from an EMBL/GenBank/DDBJ whole genome shotgun (WGS) entry which is preliminary data.</text>
</comment>
<dbReference type="GO" id="GO:0005737">
    <property type="term" value="C:cytoplasm"/>
    <property type="evidence" value="ECO:0007669"/>
    <property type="project" value="TreeGrafter"/>
</dbReference>
<accession>A0A0F9SE31</accession>
<dbReference type="AlphaFoldDB" id="A0A0F9SE31"/>
<reference evidence="2" key="1">
    <citation type="journal article" date="2015" name="Nature">
        <title>Complex archaea that bridge the gap between prokaryotes and eukaryotes.</title>
        <authorList>
            <person name="Spang A."/>
            <person name="Saw J.H."/>
            <person name="Jorgensen S.L."/>
            <person name="Zaremba-Niedzwiedzka K."/>
            <person name="Martijn J."/>
            <person name="Lind A.E."/>
            <person name="van Eijk R."/>
            <person name="Schleper C."/>
            <person name="Guy L."/>
            <person name="Ettema T.J."/>
        </authorList>
    </citation>
    <scope>NUCLEOTIDE SEQUENCE</scope>
</reference>
<dbReference type="PROSITE" id="PS51411">
    <property type="entry name" value="PSP1_C"/>
    <property type="match status" value="1"/>
</dbReference>
<dbReference type="PANTHER" id="PTHR43830">
    <property type="entry name" value="PROTEIN PSP1"/>
    <property type="match status" value="1"/>
</dbReference>
<protein>
    <recommendedName>
        <fullName evidence="1">PSP1 C-terminal domain-containing protein</fullName>
    </recommendedName>
</protein>
<dbReference type="EMBL" id="LAZR01002051">
    <property type="protein sequence ID" value="KKN35256.1"/>
    <property type="molecule type" value="Genomic_DNA"/>
</dbReference>
<organism evidence="2">
    <name type="scientific">marine sediment metagenome</name>
    <dbReference type="NCBI Taxonomy" id="412755"/>
    <lineage>
        <taxon>unclassified sequences</taxon>
        <taxon>metagenomes</taxon>
        <taxon>ecological metagenomes</taxon>
    </lineage>
</organism>
<sequence>MPEIICVLSELSGKVIRVKKGEEDFKKGDLCIIESELGGDLVVVIDTSSDICSHLKSSRDAVKVIRKATEEDEKKHKWLRKKEKKAFDFCLERINSRNLPMKLVMVRYFFDEKKGIFYYTADGRIDFRELVKDLAKEFKMRIEMRQVGVRDEAKMVGGLGVCGRQLCCCSFMKDFKPVTIQRAKKQKIVINPTKISGLCGRLMCCLAFEEESPGRMYAEEKAEEDK</sequence>
<dbReference type="InterPro" id="IPR047767">
    <property type="entry name" value="PSP1-like"/>
</dbReference>
<name>A0A0F9SE31_9ZZZZ</name>
<dbReference type="Pfam" id="PF04468">
    <property type="entry name" value="PSP1"/>
    <property type="match status" value="1"/>
</dbReference>
<dbReference type="PANTHER" id="PTHR43830:SF3">
    <property type="entry name" value="PROTEIN PSP1"/>
    <property type="match status" value="1"/>
</dbReference>
<dbReference type="InterPro" id="IPR007557">
    <property type="entry name" value="PSP1_C"/>
</dbReference>
<evidence type="ECO:0000259" key="1">
    <source>
        <dbReference type="PROSITE" id="PS51411"/>
    </source>
</evidence>